<keyword evidence="3" id="KW-1185">Reference proteome</keyword>
<dbReference type="InterPro" id="IPR052340">
    <property type="entry name" value="RNase_Y/CdgJ"/>
</dbReference>
<accession>A0ABS6MEA3</accession>
<evidence type="ECO:0000259" key="1">
    <source>
        <dbReference type="PROSITE" id="PS51833"/>
    </source>
</evidence>
<dbReference type="Proteomes" id="UP000755551">
    <property type="component" value="Unassembled WGS sequence"/>
</dbReference>
<feature type="domain" description="HDOD" evidence="1">
    <location>
        <begin position="19"/>
        <end position="211"/>
    </location>
</feature>
<dbReference type="PANTHER" id="PTHR33525">
    <property type="match status" value="1"/>
</dbReference>
<sequence length="288" mass="32711">MNTVGDTRYMTGTTFNSLIPPQPEILLQLARECRREDPNLERICTLIGQDVAIYAAILKVVNSPYYGLSVQVTSIRHAISLLGIVRVFNLARLTMLHNTLSQTGRMERFWDTARDVSQVAVTLTRHFALPLDPDEMQALGMLHDCGLPLMVQAFDGFRDCLHRSSSQDPAALHRQELLQFRFSHYQVGARMVERWLLPAHLADAIRLQPVAQDALCDRIKVDEQALYLLAALALAQDVSAEYRYFWRVQADDRRTTVNAALAFLGIVEYDFLNFKESLIDAWSDNTVD</sequence>
<protein>
    <submittedName>
        <fullName evidence="2">HDOD domain-containing protein</fullName>
    </submittedName>
</protein>
<reference evidence="2 3" key="1">
    <citation type="submission" date="2021-06" db="EMBL/GenBank/DDBJ databases">
        <title>Bacterium isolated from marine sediment.</title>
        <authorList>
            <person name="Zhu K.-L."/>
            <person name="Du Z.-J."/>
            <person name="Liang Q.-Y."/>
        </authorList>
    </citation>
    <scope>NUCLEOTIDE SEQUENCE [LARGE SCALE GENOMIC DNA]</scope>
    <source>
        <strain evidence="2 3">A346</strain>
    </source>
</reference>
<dbReference type="PANTHER" id="PTHR33525:SF6">
    <property type="entry name" value="HDOD DOMAIN-CONTAINING PROTEIN"/>
    <property type="match status" value="1"/>
</dbReference>
<name>A0ABS6MEA3_9GAMM</name>
<dbReference type="EMBL" id="JAHQZT010000030">
    <property type="protein sequence ID" value="MBV0934648.1"/>
    <property type="molecule type" value="Genomic_DNA"/>
</dbReference>
<organism evidence="2 3">
    <name type="scientific">Marinobacterium weihaiense</name>
    <dbReference type="NCBI Taxonomy" id="2851016"/>
    <lineage>
        <taxon>Bacteria</taxon>
        <taxon>Pseudomonadati</taxon>
        <taxon>Pseudomonadota</taxon>
        <taxon>Gammaproteobacteria</taxon>
        <taxon>Oceanospirillales</taxon>
        <taxon>Oceanospirillaceae</taxon>
        <taxon>Marinobacterium</taxon>
    </lineage>
</organism>
<dbReference type="Pfam" id="PF08668">
    <property type="entry name" value="HDOD"/>
    <property type="match status" value="1"/>
</dbReference>
<dbReference type="InterPro" id="IPR013976">
    <property type="entry name" value="HDOD"/>
</dbReference>
<evidence type="ECO:0000313" key="3">
    <source>
        <dbReference type="Proteomes" id="UP000755551"/>
    </source>
</evidence>
<proteinExistence type="predicted"/>
<comment type="caution">
    <text evidence="2">The sequence shown here is derived from an EMBL/GenBank/DDBJ whole genome shotgun (WGS) entry which is preliminary data.</text>
</comment>
<dbReference type="PROSITE" id="PS51833">
    <property type="entry name" value="HDOD"/>
    <property type="match status" value="1"/>
</dbReference>
<gene>
    <name evidence="2" type="ORF">KTN04_15015</name>
</gene>
<dbReference type="RefSeq" id="WP_217336052.1">
    <property type="nucleotide sequence ID" value="NZ_JAHQZT010000030.1"/>
</dbReference>
<evidence type="ECO:0000313" key="2">
    <source>
        <dbReference type="EMBL" id="MBV0934648.1"/>
    </source>
</evidence>